<dbReference type="InterPro" id="IPR014730">
    <property type="entry name" value="ETF_a/b_N"/>
</dbReference>
<dbReference type="InterPro" id="IPR001308">
    <property type="entry name" value="ETF_a/FixB"/>
</dbReference>
<dbReference type="PANTHER" id="PTHR43153">
    <property type="entry name" value="ELECTRON TRANSFER FLAVOPROTEIN ALPHA"/>
    <property type="match status" value="1"/>
</dbReference>
<dbReference type="InterPro" id="IPR033947">
    <property type="entry name" value="ETF_alpha_N"/>
</dbReference>
<name>A0A346B1Y1_9FIRM</name>
<keyword evidence="2" id="KW-0813">Transport</keyword>
<evidence type="ECO:0000256" key="2">
    <source>
        <dbReference type="ARBA" id="ARBA00022448"/>
    </source>
</evidence>
<dbReference type="GO" id="GO:0009055">
    <property type="term" value="F:electron transfer activity"/>
    <property type="evidence" value="ECO:0007669"/>
    <property type="project" value="InterPro"/>
</dbReference>
<feature type="domain" description="Electron transfer flavoprotein alpha/beta-subunit N-terminal" evidence="7">
    <location>
        <begin position="9"/>
        <end position="198"/>
    </location>
</feature>
<dbReference type="SMART" id="SM00893">
    <property type="entry name" value="ETF"/>
    <property type="match status" value="1"/>
</dbReference>
<dbReference type="Proteomes" id="UP000254337">
    <property type="component" value="Chromosome"/>
</dbReference>
<evidence type="ECO:0000256" key="4">
    <source>
        <dbReference type="ARBA" id="ARBA00022827"/>
    </source>
</evidence>
<dbReference type="OrthoDB" id="9770286at2"/>
<dbReference type="InterPro" id="IPR029035">
    <property type="entry name" value="DHS-like_NAD/FAD-binding_dom"/>
</dbReference>
<dbReference type="EMBL" id="CP029462">
    <property type="protein sequence ID" value="AXL22124.1"/>
    <property type="molecule type" value="Genomic_DNA"/>
</dbReference>
<feature type="binding site" evidence="6">
    <location>
        <begin position="250"/>
        <end position="251"/>
    </location>
    <ligand>
        <name>FAD</name>
        <dbReference type="ChEBI" id="CHEBI:57692"/>
    </ligand>
</feature>
<dbReference type="KEGG" id="meg:DKB62_11435"/>
<dbReference type="GO" id="GO:0050660">
    <property type="term" value="F:flavin adenine dinucleotide binding"/>
    <property type="evidence" value="ECO:0007669"/>
    <property type="project" value="InterPro"/>
</dbReference>
<keyword evidence="4 6" id="KW-0274">FAD</keyword>
<reference evidence="8 9" key="1">
    <citation type="submission" date="2018-05" db="EMBL/GenBank/DDBJ databases">
        <title>Complete genome sequence of Megasphaera sp. AJH120T, isolated from the ceca of a chicken.</title>
        <authorList>
            <person name="Maki J."/>
            <person name="Looft T."/>
        </authorList>
    </citation>
    <scope>NUCLEOTIDE SEQUENCE [LARGE SCALE GENOMIC DNA]</scope>
    <source>
        <strain evidence="8 9">AJH120</strain>
    </source>
</reference>
<dbReference type="InterPro" id="IPR014731">
    <property type="entry name" value="ETF_asu_C"/>
</dbReference>
<sequence length="339" mass="35718">MDLAEYKGVYVIAEQFEGKLRNVSFELLGQGRKLADGIGDEVGAVLIGYNVKPLAQELIAHGAHKVYVYDDEKLANYNTTAYSKVLCDFFHEVKPNVFLVGATNIGRDLGPRVANSLKTGLTADCTGLSVDEDGKTIVWTRPALGGNIMAEIICPDNRPQMGTVRPNVFKKPEADPSATGEVIEMEAKLSDADFMTKFVELIKMGGEGVKIEEADVIVAGGRGMNGAEPFVGGGILKELADVLGGAVGASRAAVDAGWIDALHQVGQTGKTVGPKLYIACAISGAIQHLAGMTGSDCIIAINKDEDAPIFKVCDYGIVGDAFEVVPKLTAAIKAAKGMA</sequence>
<dbReference type="Pfam" id="PF00766">
    <property type="entry name" value="ETF_alpha"/>
    <property type="match status" value="1"/>
</dbReference>
<evidence type="ECO:0000256" key="6">
    <source>
        <dbReference type="PIRSR" id="PIRSR000089-1"/>
    </source>
</evidence>
<dbReference type="InterPro" id="IPR014729">
    <property type="entry name" value="Rossmann-like_a/b/a_fold"/>
</dbReference>
<dbReference type="GO" id="GO:0033539">
    <property type="term" value="P:fatty acid beta-oxidation using acyl-CoA dehydrogenase"/>
    <property type="evidence" value="ECO:0007669"/>
    <property type="project" value="TreeGrafter"/>
</dbReference>
<accession>A0A346B1Y1</accession>
<feature type="binding site" evidence="6">
    <location>
        <position position="302"/>
    </location>
    <ligand>
        <name>FAD</name>
        <dbReference type="ChEBI" id="CHEBI:57692"/>
    </ligand>
</feature>
<comment type="cofactor">
    <cofactor evidence="6">
        <name>FAD</name>
        <dbReference type="ChEBI" id="CHEBI:57692"/>
    </cofactor>
    <text evidence="6">Binds 1 FAD per dimer.</text>
</comment>
<protein>
    <submittedName>
        <fullName evidence="8">Electron transfer flavoprotein subunit alpha/FixB family protein</fullName>
    </submittedName>
</protein>
<evidence type="ECO:0000256" key="3">
    <source>
        <dbReference type="ARBA" id="ARBA00022630"/>
    </source>
</evidence>
<gene>
    <name evidence="8" type="ORF">DKB62_11435</name>
</gene>
<dbReference type="AlphaFoldDB" id="A0A346B1Y1"/>
<dbReference type="PANTHER" id="PTHR43153:SF1">
    <property type="entry name" value="ELECTRON TRANSFER FLAVOPROTEIN SUBUNIT ALPHA, MITOCHONDRIAL"/>
    <property type="match status" value="1"/>
</dbReference>
<evidence type="ECO:0000256" key="1">
    <source>
        <dbReference type="ARBA" id="ARBA00005817"/>
    </source>
</evidence>
<evidence type="ECO:0000313" key="8">
    <source>
        <dbReference type="EMBL" id="AXL22124.1"/>
    </source>
</evidence>
<keyword evidence="3" id="KW-0285">Flavoprotein</keyword>
<comment type="similarity">
    <text evidence="1">Belongs to the ETF alpha-subunit/FixB family.</text>
</comment>
<dbReference type="Gene3D" id="3.40.50.1220">
    <property type="entry name" value="TPP-binding domain"/>
    <property type="match status" value="1"/>
</dbReference>
<evidence type="ECO:0000313" key="9">
    <source>
        <dbReference type="Proteomes" id="UP000254337"/>
    </source>
</evidence>
<evidence type="ECO:0000259" key="7">
    <source>
        <dbReference type="SMART" id="SM00893"/>
    </source>
</evidence>
<dbReference type="CDD" id="cd01715">
    <property type="entry name" value="ETF_alpha"/>
    <property type="match status" value="1"/>
</dbReference>
<dbReference type="SUPFAM" id="SSF52402">
    <property type="entry name" value="Adenine nucleotide alpha hydrolases-like"/>
    <property type="match status" value="1"/>
</dbReference>
<proteinExistence type="inferred from homology"/>
<dbReference type="Gene3D" id="3.40.50.620">
    <property type="entry name" value="HUPs"/>
    <property type="match status" value="1"/>
</dbReference>
<dbReference type="InterPro" id="IPR018206">
    <property type="entry name" value="ETF_asu_C_CS"/>
</dbReference>
<feature type="binding site" evidence="6">
    <location>
        <position position="222"/>
    </location>
    <ligand>
        <name>FAD</name>
        <dbReference type="ChEBI" id="CHEBI:57692"/>
    </ligand>
</feature>
<keyword evidence="5" id="KW-0249">Electron transport</keyword>
<evidence type="ECO:0000256" key="5">
    <source>
        <dbReference type="ARBA" id="ARBA00022982"/>
    </source>
</evidence>
<dbReference type="PIRSF" id="PIRSF000089">
    <property type="entry name" value="Electra_flavoP_a"/>
    <property type="match status" value="1"/>
</dbReference>
<dbReference type="PROSITE" id="PS00696">
    <property type="entry name" value="ETF_ALPHA"/>
    <property type="match status" value="1"/>
</dbReference>
<feature type="binding site" evidence="6">
    <location>
        <begin position="264"/>
        <end position="268"/>
    </location>
    <ligand>
        <name>FAD</name>
        <dbReference type="ChEBI" id="CHEBI:57692"/>
    </ligand>
</feature>
<dbReference type="Pfam" id="PF01012">
    <property type="entry name" value="ETF"/>
    <property type="match status" value="1"/>
</dbReference>
<organism evidence="8 9">
    <name type="scientific">Megasphaera stantonii</name>
    <dbReference type="NCBI Taxonomy" id="2144175"/>
    <lineage>
        <taxon>Bacteria</taxon>
        <taxon>Bacillati</taxon>
        <taxon>Bacillota</taxon>
        <taxon>Negativicutes</taxon>
        <taxon>Veillonellales</taxon>
        <taxon>Veillonellaceae</taxon>
        <taxon>Megasphaera</taxon>
    </lineage>
</organism>
<dbReference type="SUPFAM" id="SSF52467">
    <property type="entry name" value="DHS-like NAD/FAD-binding domain"/>
    <property type="match status" value="1"/>
</dbReference>
<dbReference type="RefSeq" id="WP_107195290.1">
    <property type="nucleotide sequence ID" value="NZ_CAUWMV010000013.1"/>
</dbReference>
<keyword evidence="9" id="KW-1185">Reference proteome</keyword>